<comment type="PTM">
    <text evidence="14">Proteolytically cleaved before the transmembrane segment to yield the secreted ectodomain incorporated in the zona pellucida.</text>
</comment>
<dbReference type="InterPro" id="IPR001507">
    <property type="entry name" value="ZP_dom"/>
</dbReference>
<evidence type="ECO:0000256" key="4">
    <source>
        <dbReference type="ARBA" id="ARBA00022475"/>
    </source>
</evidence>
<evidence type="ECO:0000256" key="3">
    <source>
        <dbReference type="ARBA" id="ARBA00017980"/>
    </source>
</evidence>
<keyword evidence="4 14" id="KW-1003">Cell membrane</keyword>
<dbReference type="OMA" id="PRIQNDK"/>
<dbReference type="GO" id="GO:0035803">
    <property type="term" value="P:egg coat formation"/>
    <property type="evidence" value="ECO:0007669"/>
    <property type="project" value="UniProtKB-UniRule"/>
</dbReference>
<dbReference type="Proteomes" id="UP000005226">
    <property type="component" value="Chromosome 5"/>
</dbReference>
<evidence type="ECO:0000259" key="16">
    <source>
        <dbReference type="PROSITE" id="PS51034"/>
    </source>
</evidence>
<dbReference type="Pfam" id="PF23344">
    <property type="entry name" value="ZP-N"/>
    <property type="match status" value="1"/>
</dbReference>
<dbReference type="InParanoid" id="H2TYW1"/>
<dbReference type="GO" id="GO:2000344">
    <property type="term" value="P:positive regulation of acrosome reaction"/>
    <property type="evidence" value="ECO:0007669"/>
    <property type="project" value="UniProtKB-UniRule"/>
</dbReference>
<reference evidence="17" key="2">
    <citation type="submission" date="2025-08" db="UniProtKB">
        <authorList>
            <consortium name="Ensembl"/>
        </authorList>
    </citation>
    <scope>IDENTIFICATION</scope>
</reference>
<dbReference type="Gene3D" id="2.60.40.3210">
    <property type="entry name" value="Zona pellucida, ZP-N domain"/>
    <property type="match status" value="1"/>
</dbReference>
<keyword evidence="11" id="KW-0472">Membrane</keyword>
<comment type="domain">
    <text evidence="14">The ZP domain is involved in the polymerization of the ZP proteins to form the zona pellucida.</text>
</comment>
<evidence type="ECO:0000256" key="10">
    <source>
        <dbReference type="ARBA" id="ARBA00022989"/>
    </source>
</evidence>
<sequence>MTPLVWLLALSVGWCSAVPPNLFGGKAGGRDVHKGWKTPEVEPERVKTVEVSCHPNSLEITVKADMFEVGAPVYSDELRLGVDQQDYNCQAQASLGDEYTILVGLGACGTKHWVTEESLVYTNLLIFSPRVTQDGLIRMDEAVIPIECQYERKYSLSSGSLKPTWIPFMSTQAAVENLSFDMKLVSDDWNYERGSNVFHLGDLIPVEASVRVGHHLGLRVFVSSCTATLSPDALSHPRHVFIENGCFTDSQLPDSKSQFFPRIQDEKLHMVIGAFRFHNQDSGELYITCHLTAVPTNDPEALPKACTFMNGRWRSADGNDYSCANCQTHGGAGHTSHTKPSTPAKFGPRGFGKPEKPWKSIAKTKMPWEQEAQVGPLVVLPAVRSGPLPAEVLPPVLSNIKPYGSQWRSGIRVDQPKALLPDPPSPDQDEDQTSEEESSGDEIKNGETKGAPETTESAPMGGAADLSDIVQMPSAMTPSNETMPEHSDIHELTQ</sequence>
<evidence type="ECO:0000256" key="14">
    <source>
        <dbReference type="RuleBase" id="RU367066"/>
    </source>
</evidence>
<keyword evidence="7 14" id="KW-0165">Cleavage on pair of basic residues</keyword>
<evidence type="ECO:0000313" key="17">
    <source>
        <dbReference type="Ensembl" id="ENSTRUP00000029870.3"/>
    </source>
</evidence>
<evidence type="ECO:0000256" key="6">
    <source>
        <dbReference type="ARBA" id="ARBA00022530"/>
    </source>
</evidence>
<evidence type="ECO:0000256" key="12">
    <source>
        <dbReference type="ARBA" id="ARBA00023157"/>
    </source>
</evidence>
<dbReference type="GO" id="GO:0035805">
    <property type="term" value="C:egg coat"/>
    <property type="evidence" value="ECO:0007669"/>
    <property type="project" value="UniProtKB-SubCell"/>
</dbReference>
<dbReference type="GO" id="GO:0005886">
    <property type="term" value="C:plasma membrane"/>
    <property type="evidence" value="ECO:0007669"/>
    <property type="project" value="UniProtKB-SubCell"/>
</dbReference>
<feature type="compositionally biased region" description="Acidic residues" evidence="15">
    <location>
        <begin position="427"/>
        <end position="440"/>
    </location>
</feature>
<organism evidence="17 18">
    <name type="scientific">Takifugu rubripes</name>
    <name type="common">Japanese pufferfish</name>
    <name type="synonym">Fugu rubripes</name>
    <dbReference type="NCBI Taxonomy" id="31033"/>
    <lineage>
        <taxon>Eukaryota</taxon>
        <taxon>Metazoa</taxon>
        <taxon>Chordata</taxon>
        <taxon>Craniata</taxon>
        <taxon>Vertebrata</taxon>
        <taxon>Euteleostomi</taxon>
        <taxon>Actinopterygii</taxon>
        <taxon>Neopterygii</taxon>
        <taxon>Teleostei</taxon>
        <taxon>Neoteleostei</taxon>
        <taxon>Acanthomorphata</taxon>
        <taxon>Eupercaria</taxon>
        <taxon>Tetraodontiformes</taxon>
        <taxon>Tetradontoidea</taxon>
        <taxon>Tetraodontidae</taxon>
        <taxon>Takifugu</taxon>
    </lineage>
</organism>
<dbReference type="AlphaFoldDB" id="H2TYW1"/>
<evidence type="ECO:0000256" key="1">
    <source>
        <dbReference type="ARBA" id="ARBA00004498"/>
    </source>
</evidence>
<keyword evidence="6 14" id="KW-0272">Extracellular matrix</keyword>
<dbReference type="PANTHER" id="PTHR11576:SF2">
    <property type="entry name" value="ZONA PELLUCIDA SPERM-BINDING PROTEIN 3"/>
    <property type="match status" value="1"/>
</dbReference>
<keyword evidence="10" id="KW-1133">Transmembrane helix</keyword>
<feature type="region of interest" description="Disordered" evidence="15">
    <location>
        <begin position="329"/>
        <end position="354"/>
    </location>
</feature>
<dbReference type="Pfam" id="PF00100">
    <property type="entry name" value="Zona_pellucida"/>
    <property type="match status" value="1"/>
</dbReference>
<dbReference type="GeneTree" id="ENSGT01030000234567"/>
<keyword evidence="5 14" id="KW-0964">Secreted</keyword>
<dbReference type="STRING" id="31033.ENSTRUP00000029870"/>
<proteinExistence type="inferred from homology"/>
<evidence type="ECO:0000256" key="13">
    <source>
        <dbReference type="ARBA" id="ARBA00023180"/>
    </source>
</evidence>
<reference evidence="17" key="3">
    <citation type="submission" date="2025-09" db="UniProtKB">
        <authorList>
            <consortium name="Ensembl"/>
        </authorList>
    </citation>
    <scope>IDENTIFICATION</scope>
</reference>
<reference evidence="17 18" key="1">
    <citation type="journal article" date="2011" name="Genome Biol. Evol.">
        <title>Integration of the genetic map and genome assembly of fugu facilitates insights into distinct features of genome evolution in teleosts and mammals.</title>
        <authorList>
            <person name="Kai W."/>
            <person name="Kikuchi K."/>
            <person name="Tohari S."/>
            <person name="Chew A.K."/>
            <person name="Tay A."/>
            <person name="Fujiwara A."/>
            <person name="Hosoya S."/>
            <person name="Suetake H."/>
            <person name="Naruse K."/>
            <person name="Brenner S."/>
            <person name="Suzuki Y."/>
            <person name="Venkatesh B."/>
        </authorList>
    </citation>
    <scope>NUCLEOTIDE SEQUENCE [LARGE SCALE GENOMIC DNA]</scope>
</reference>
<dbReference type="PANTHER" id="PTHR11576">
    <property type="entry name" value="ZONA PELLUCIDA SPERM-BINDING PROTEIN 3"/>
    <property type="match status" value="1"/>
</dbReference>
<dbReference type="HOGENOM" id="CLU_529540_0_0_1"/>
<evidence type="ECO:0000256" key="7">
    <source>
        <dbReference type="ARBA" id="ARBA00022685"/>
    </source>
</evidence>
<dbReference type="FunFam" id="2.60.40.3210:FF:000001">
    <property type="entry name" value="Zona pellucida sperm-binding protein 3"/>
    <property type="match status" value="1"/>
</dbReference>
<evidence type="ECO:0000256" key="8">
    <source>
        <dbReference type="ARBA" id="ARBA00022692"/>
    </source>
</evidence>
<dbReference type="GO" id="GO:0035804">
    <property type="term" value="F:structural constituent of egg coat"/>
    <property type="evidence" value="ECO:0007669"/>
    <property type="project" value="UniProtKB-UniRule"/>
</dbReference>
<evidence type="ECO:0000256" key="2">
    <source>
        <dbReference type="ARBA" id="ARBA00006735"/>
    </source>
</evidence>
<evidence type="ECO:0000256" key="11">
    <source>
        <dbReference type="ARBA" id="ARBA00023136"/>
    </source>
</evidence>
<feature type="region of interest" description="Disordered" evidence="15">
    <location>
        <begin position="415"/>
        <end position="494"/>
    </location>
</feature>
<keyword evidence="9 14" id="KW-0732">Signal</keyword>
<keyword evidence="13" id="KW-0325">Glycoprotein</keyword>
<keyword evidence="18" id="KW-1185">Reference proteome</keyword>
<keyword evidence="8" id="KW-0812">Transmembrane</keyword>
<dbReference type="PRINTS" id="PR00023">
    <property type="entry name" value="ZPELLUCIDA"/>
</dbReference>
<dbReference type="Gene3D" id="2.60.40.4100">
    <property type="entry name" value="Zona pellucida, ZP-C domain"/>
    <property type="match status" value="1"/>
</dbReference>
<name>H2TYW1_TAKRU</name>
<feature type="compositionally biased region" description="Basic and acidic residues" evidence="15">
    <location>
        <begin position="483"/>
        <end position="494"/>
    </location>
</feature>
<comment type="function">
    <text evidence="14">Component of the zona pellucida, an extracellular matrix surrounding oocytes which mediates sperm binding, induction of the acrosome reaction and prevents post-fertilization polyspermy. The zona pellucida is composed of 3 to 4 glycoproteins, ZP1, ZP2, ZP3, and ZP4. ZP3 is essential for sperm binding and zona matrix formation.</text>
</comment>
<protein>
    <recommendedName>
        <fullName evidence="3 14">Zona pellucida sperm-binding protein 3</fullName>
    </recommendedName>
</protein>
<accession>H2TYW1</accession>
<dbReference type="GO" id="GO:0007339">
    <property type="term" value="P:binding of sperm to zona pellucida"/>
    <property type="evidence" value="ECO:0007669"/>
    <property type="project" value="UniProtKB-UniRule"/>
</dbReference>
<dbReference type="SMART" id="SM00241">
    <property type="entry name" value="ZP"/>
    <property type="match status" value="1"/>
</dbReference>
<evidence type="ECO:0000256" key="9">
    <source>
        <dbReference type="ARBA" id="ARBA00022729"/>
    </source>
</evidence>
<dbReference type="Ensembl" id="ENSTRUT00000029987.3">
    <property type="protein sequence ID" value="ENSTRUP00000029870.3"/>
    <property type="gene ID" value="ENSTRUG00000011825.3"/>
</dbReference>
<dbReference type="InterPro" id="IPR048290">
    <property type="entry name" value="ZP_chr"/>
</dbReference>
<dbReference type="GO" id="GO:0032190">
    <property type="term" value="F:acrosin binding"/>
    <property type="evidence" value="ECO:0007669"/>
    <property type="project" value="TreeGrafter"/>
</dbReference>
<dbReference type="PROSITE" id="PS51034">
    <property type="entry name" value="ZP_2"/>
    <property type="match status" value="1"/>
</dbReference>
<dbReference type="eggNOG" id="ENOG502QSZF">
    <property type="taxonomic scope" value="Eukaryota"/>
</dbReference>
<feature type="signal peptide" evidence="14">
    <location>
        <begin position="1"/>
        <end position="17"/>
    </location>
</feature>
<feature type="chain" id="PRO_5025704679" description="Zona pellucida sperm-binding protein 3" evidence="14">
    <location>
        <begin position="18"/>
        <end position="494"/>
    </location>
</feature>
<evidence type="ECO:0000256" key="5">
    <source>
        <dbReference type="ARBA" id="ARBA00022525"/>
    </source>
</evidence>
<feature type="domain" description="ZP" evidence="16">
    <location>
        <begin position="52"/>
        <end position="313"/>
    </location>
</feature>
<comment type="subcellular location">
    <subcellularLocation>
        <location evidence="1">Secreted</location>
        <location evidence="1">Extracellular space</location>
        <location evidence="1">Extracellular matrix</location>
    </subcellularLocation>
    <subcellularLocation>
        <location evidence="14">Zona pellucida</location>
    </subcellularLocation>
    <subcellularLocation>
        <location evidence="14">Cell membrane</location>
        <topology evidence="14">Single-pass type I membrane protein</topology>
    </subcellularLocation>
</comment>
<dbReference type="FunFam" id="2.60.40.4100:FF:000002">
    <property type="entry name" value="Zona pellucida sperm-binding protein 3"/>
    <property type="match status" value="1"/>
</dbReference>
<dbReference type="InterPro" id="IPR055355">
    <property type="entry name" value="ZP-C"/>
</dbReference>
<dbReference type="InterPro" id="IPR042235">
    <property type="entry name" value="ZP-C_dom"/>
</dbReference>
<comment type="similarity">
    <text evidence="2 14">Belongs to the ZP domain family. ZPC subfamily.</text>
</comment>
<keyword evidence="12 14" id="KW-1015">Disulfide bond</keyword>
<evidence type="ECO:0000313" key="18">
    <source>
        <dbReference type="Proteomes" id="UP000005226"/>
    </source>
</evidence>
<dbReference type="InterPro" id="IPR055356">
    <property type="entry name" value="ZP-N"/>
</dbReference>
<evidence type="ECO:0000256" key="15">
    <source>
        <dbReference type="SAM" id="MobiDB-lite"/>
    </source>
</evidence>